<accession>A0A974NZA7</accession>
<sequence length="46" mass="5713">MREYAMQPIIELNNINLIINQKMLLPLLKRCVFFHSTRRMGRYYWP</sequence>
<evidence type="ECO:0000313" key="1">
    <source>
        <dbReference type="EMBL" id="QQV79727.1"/>
    </source>
</evidence>
<protein>
    <submittedName>
        <fullName evidence="1">Uncharacterized protein</fullName>
    </submittedName>
</protein>
<gene>
    <name evidence="1" type="ORF">JG559_04515</name>
</gene>
<proteinExistence type="predicted"/>
<dbReference type="EMBL" id="CP068242">
    <property type="protein sequence ID" value="QQV79727.1"/>
    <property type="molecule type" value="Genomic_DNA"/>
</dbReference>
<reference evidence="1" key="1">
    <citation type="submission" date="2021-01" db="EMBL/GenBank/DDBJ databases">
        <title>Enterococcus.</title>
        <authorList>
            <person name="Du X."/>
            <person name="Wang N."/>
        </authorList>
    </citation>
    <scope>NUCLEOTIDE SEQUENCE [LARGE SCALE GENOMIC DNA]</scope>
    <source>
        <strain evidence="1">T90-2</strain>
    </source>
</reference>
<organism evidence="1">
    <name type="scientific">Enterococcus faecalis</name>
    <name type="common">Streptococcus faecalis</name>
    <dbReference type="NCBI Taxonomy" id="1351"/>
    <lineage>
        <taxon>Bacteria</taxon>
        <taxon>Bacillati</taxon>
        <taxon>Bacillota</taxon>
        <taxon>Bacilli</taxon>
        <taxon>Lactobacillales</taxon>
        <taxon>Enterococcaceae</taxon>
        <taxon>Enterococcus</taxon>
    </lineage>
</organism>
<dbReference type="AlphaFoldDB" id="A0A974NZA7"/>
<name>A0A974NZA7_ENTFL</name>